<dbReference type="AlphaFoldDB" id="A0A8S4N147"/>
<keyword evidence="4" id="KW-0597">Phosphoprotein</keyword>
<evidence type="ECO:0000259" key="14">
    <source>
        <dbReference type="PROSITE" id="PS50011"/>
    </source>
</evidence>
<dbReference type="GO" id="GO:0005524">
    <property type="term" value="F:ATP binding"/>
    <property type="evidence" value="ECO:0007669"/>
    <property type="project" value="UniProtKB-UniRule"/>
</dbReference>
<feature type="region of interest" description="Disordered" evidence="13">
    <location>
        <begin position="1"/>
        <end position="126"/>
    </location>
</feature>
<dbReference type="GO" id="GO:0004674">
    <property type="term" value="F:protein serine/threonine kinase activity"/>
    <property type="evidence" value="ECO:0007669"/>
    <property type="project" value="UniProtKB-KW"/>
</dbReference>
<keyword evidence="7" id="KW-0418">Kinase</keyword>
<evidence type="ECO:0000256" key="6">
    <source>
        <dbReference type="ARBA" id="ARBA00022741"/>
    </source>
</evidence>
<dbReference type="GO" id="GO:0004712">
    <property type="term" value="F:protein serine/threonine/tyrosine kinase activity"/>
    <property type="evidence" value="ECO:0007669"/>
    <property type="project" value="UniProtKB-EC"/>
</dbReference>
<dbReference type="EC" id="2.7.12.1" evidence="2"/>
<comment type="catalytic activity">
    <reaction evidence="11">
        <text>L-tyrosyl-[protein] + ATP = O-phospho-L-tyrosyl-[protein] + ADP + H(+)</text>
        <dbReference type="Rhea" id="RHEA:10596"/>
        <dbReference type="Rhea" id="RHEA-COMP:10136"/>
        <dbReference type="Rhea" id="RHEA-COMP:20101"/>
        <dbReference type="ChEBI" id="CHEBI:15378"/>
        <dbReference type="ChEBI" id="CHEBI:30616"/>
        <dbReference type="ChEBI" id="CHEBI:46858"/>
        <dbReference type="ChEBI" id="CHEBI:61978"/>
        <dbReference type="ChEBI" id="CHEBI:456216"/>
        <dbReference type="EC" id="2.7.12.1"/>
    </reaction>
</comment>
<feature type="compositionally biased region" description="Basic and acidic residues" evidence="13">
    <location>
        <begin position="572"/>
        <end position="588"/>
    </location>
</feature>
<comment type="similarity">
    <text evidence="1">Belongs to the protein kinase superfamily. CMGC Ser/Thr protein kinase family. MNB/DYRK subfamily.</text>
</comment>
<keyword evidence="3" id="KW-0723">Serine/threonine-protein kinase</keyword>
<dbReference type="PANTHER" id="PTHR24058:SF22">
    <property type="entry name" value="DUAL SPECIFICITY TYROSINE-PHOSPHORYLATION-REGULATED KINASE 4"/>
    <property type="match status" value="1"/>
</dbReference>
<evidence type="ECO:0000256" key="8">
    <source>
        <dbReference type="ARBA" id="ARBA00022840"/>
    </source>
</evidence>
<proteinExistence type="inferred from homology"/>
<keyword evidence="6 12" id="KW-0547">Nucleotide-binding</keyword>
<feature type="compositionally biased region" description="Basic and acidic residues" evidence="13">
    <location>
        <begin position="659"/>
        <end position="669"/>
    </location>
</feature>
<reference evidence="15" key="1">
    <citation type="submission" date="2022-03" db="EMBL/GenBank/DDBJ databases">
        <authorList>
            <person name="Martin C."/>
        </authorList>
    </citation>
    <scope>NUCLEOTIDE SEQUENCE</scope>
</reference>
<dbReference type="GO" id="GO:0005634">
    <property type="term" value="C:nucleus"/>
    <property type="evidence" value="ECO:0007669"/>
    <property type="project" value="TreeGrafter"/>
</dbReference>
<feature type="binding site" evidence="12">
    <location>
        <position position="297"/>
    </location>
    <ligand>
        <name>ATP</name>
        <dbReference type="ChEBI" id="CHEBI:30616"/>
    </ligand>
</feature>
<dbReference type="SMART" id="SM00220">
    <property type="entry name" value="S_TKc"/>
    <property type="match status" value="1"/>
</dbReference>
<evidence type="ECO:0000256" key="5">
    <source>
        <dbReference type="ARBA" id="ARBA00022679"/>
    </source>
</evidence>
<dbReference type="FunFam" id="3.30.200.20:FF:000127">
    <property type="entry name" value="Putative dual specificity tyrosine-phosphorylation-regulated kinase 2"/>
    <property type="match status" value="1"/>
</dbReference>
<dbReference type="Gene3D" id="3.30.10.30">
    <property type="entry name" value="DYRK"/>
    <property type="match status" value="1"/>
</dbReference>
<dbReference type="GO" id="GO:0005856">
    <property type="term" value="C:cytoskeleton"/>
    <property type="evidence" value="ECO:0007669"/>
    <property type="project" value="TreeGrafter"/>
</dbReference>
<dbReference type="FunFam" id="1.10.510.10:FF:000112">
    <property type="entry name" value="Putative dual specificity tyrosine-phosphorylation-regulated kinase 2"/>
    <property type="match status" value="1"/>
</dbReference>
<dbReference type="InterPro" id="IPR050494">
    <property type="entry name" value="Ser_Thr_dual-spec_kinase"/>
</dbReference>
<dbReference type="GO" id="GO:0005737">
    <property type="term" value="C:cytoplasm"/>
    <property type="evidence" value="ECO:0007669"/>
    <property type="project" value="TreeGrafter"/>
</dbReference>
<dbReference type="SUPFAM" id="SSF56112">
    <property type="entry name" value="Protein kinase-like (PK-like)"/>
    <property type="match status" value="1"/>
</dbReference>
<gene>
    <name evidence="15" type="ORF">OFUS_LOCUS1590</name>
</gene>
<organism evidence="15 16">
    <name type="scientific">Owenia fusiformis</name>
    <name type="common">Polychaete worm</name>
    <dbReference type="NCBI Taxonomy" id="6347"/>
    <lineage>
        <taxon>Eukaryota</taxon>
        <taxon>Metazoa</taxon>
        <taxon>Spiralia</taxon>
        <taxon>Lophotrochozoa</taxon>
        <taxon>Annelida</taxon>
        <taxon>Polychaeta</taxon>
        <taxon>Sedentaria</taxon>
        <taxon>Canalipalpata</taxon>
        <taxon>Sabellida</taxon>
        <taxon>Oweniida</taxon>
        <taxon>Oweniidae</taxon>
        <taxon>Owenia</taxon>
    </lineage>
</organism>
<feature type="region of interest" description="Disordered" evidence="13">
    <location>
        <begin position="138"/>
        <end position="196"/>
    </location>
</feature>
<evidence type="ECO:0000256" key="12">
    <source>
        <dbReference type="PROSITE-ProRule" id="PRU10141"/>
    </source>
</evidence>
<protein>
    <recommendedName>
        <fullName evidence="2">dual-specificity kinase</fullName>
        <ecNumber evidence="2">2.7.12.1</ecNumber>
    </recommendedName>
</protein>
<accession>A0A8S4N147</accession>
<evidence type="ECO:0000256" key="4">
    <source>
        <dbReference type="ARBA" id="ARBA00022553"/>
    </source>
</evidence>
<evidence type="ECO:0000256" key="10">
    <source>
        <dbReference type="ARBA" id="ARBA00049308"/>
    </source>
</evidence>
<dbReference type="InterPro" id="IPR042521">
    <property type="entry name" value="DYRK"/>
</dbReference>
<feature type="region of interest" description="Disordered" evidence="13">
    <location>
        <begin position="563"/>
        <end position="696"/>
    </location>
</feature>
<evidence type="ECO:0000256" key="9">
    <source>
        <dbReference type="ARBA" id="ARBA00049003"/>
    </source>
</evidence>
<comment type="catalytic activity">
    <reaction evidence="9">
        <text>L-seryl-[protein] + ATP = O-phospho-L-seryl-[protein] + ADP + H(+)</text>
        <dbReference type="Rhea" id="RHEA:17989"/>
        <dbReference type="Rhea" id="RHEA-COMP:9863"/>
        <dbReference type="Rhea" id="RHEA-COMP:11604"/>
        <dbReference type="ChEBI" id="CHEBI:15378"/>
        <dbReference type="ChEBI" id="CHEBI:29999"/>
        <dbReference type="ChEBI" id="CHEBI:30616"/>
        <dbReference type="ChEBI" id="CHEBI:83421"/>
        <dbReference type="ChEBI" id="CHEBI:456216"/>
        <dbReference type="EC" id="2.7.12.1"/>
    </reaction>
</comment>
<feature type="compositionally biased region" description="Polar residues" evidence="13">
    <location>
        <begin position="670"/>
        <end position="686"/>
    </location>
</feature>
<feature type="compositionally biased region" description="Basic residues" evidence="13">
    <location>
        <begin position="619"/>
        <end position="629"/>
    </location>
</feature>
<feature type="compositionally biased region" description="Polar residues" evidence="13">
    <location>
        <begin position="138"/>
        <end position="164"/>
    </location>
</feature>
<feature type="compositionally biased region" description="Basic and acidic residues" evidence="13">
    <location>
        <begin position="185"/>
        <end position="195"/>
    </location>
</feature>
<dbReference type="EMBL" id="CAIIXF020000001">
    <property type="protein sequence ID" value="CAH1774069.1"/>
    <property type="molecule type" value="Genomic_DNA"/>
</dbReference>
<dbReference type="Pfam" id="PF00069">
    <property type="entry name" value="Pkinase"/>
    <property type="match status" value="1"/>
</dbReference>
<feature type="compositionally biased region" description="Basic and acidic residues" evidence="13">
    <location>
        <begin position="607"/>
        <end position="618"/>
    </location>
</feature>
<dbReference type="Proteomes" id="UP000749559">
    <property type="component" value="Unassembled WGS sequence"/>
</dbReference>
<dbReference type="PROSITE" id="PS50011">
    <property type="entry name" value="PROTEIN_KINASE_DOM"/>
    <property type="match status" value="1"/>
</dbReference>
<name>A0A8S4N147_OWEFU</name>
<dbReference type="PANTHER" id="PTHR24058">
    <property type="entry name" value="DUAL SPECIFICITY PROTEIN KINASE"/>
    <property type="match status" value="1"/>
</dbReference>
<feature type="domain" description="Protein kinase" evidence="14">
    <location>
        <begin position="268"/>
        <end position="564"/>
    </location>
</feature>
<evidence type="ECO:0000256" key="13">
    <source>
        <dbReference type="SAM" id="MobiDB-lite"/>
    </source>
</evidence>
<dbReference type="InterPro" id="IPR008271">
    <property type="entry name" value="Ser/Thr_kinase_AS"/>
</dbReference>
<dbReference type="PROSITE" id="PS00108">
    <property type="entry name" value="PROTEIN_KINASE_ST"/>
    <property type="match status" value="1"/>
</dbReference>
<dbReference type="OrthoDB" id="9332038at2759"/>
<evidence type="ECO:0000256" key="3">
    <source>
        <dbReference type="ARBA" id="ARBA00022527"/>
    </source>
</evidence>
<dbReference type="CDD" id="cd14225">
    <property type="entry name" value="PKc_DYRK4"/>
    <property type="match status" value="1"/>
</dbReference>
<dbReference type="Gene3D" id="1.10.510.10">
    <property type="entry name" value="Transferase(Phosphotransferase) domain 1"/>
    <property type="match status" value="1"/>
</dbReference>
<comment type="catalytic activity">
    <reaction evidence="10">
        <text>L-threonyl-[protein] + ATP = O-phospho-L-threonyl-[protein] + ADP + H(+)</text>
        <dbReference type="Rhea" id="RHEA:46608"/>
        <dbReference type="Rhea" id="RHEA-COMP:11060"/>
        <dbReference type="Rhea" id="RHEA-COMP:11605"/>
        <dbReference type="ChEBI" id="CHEBI:15378"/>
        <dbReference type="ChEBI" id="CHEBI:30013"/>
        <dbReference type="ChEBI" id="CHEBI:30616"/>
        <dbReference type="ChEBI" id="CHEBI:61977"/>
        <dbReference type="ChEBI" id="CHEBI:456216"/>
        <dbReference type="EC" id="2.7.12.1"/>
    </reaction>
</comment>
<dbReference type="Gene3D" id="3.30.200.20">
    <property type="entry name" value="Phosphorylase Kinase, domain 1"/>
    <property type="match status" value="1"/>
</dbReference>
<feature type="compositionally biased region" description="Basic and acidic residues" evidence="13">
    <location>
        <begin position="17"/>
        <end position="28"/>
    </location>
</feature>
<keyword evidence="8 12" id="KW-0067">ATP-binding</keyword>
<dbReference type="PROSITE" id="PS00107">
    <property type="entry name" value="PROTEIN_KINASE_ATP"/>
    <property type="match status" value="1"/>
</dbReference>
<evidence type="ECO:0000256" key="1">
    <source>
        <dbReference type="ARBA" id="ARBA00008867"/>
    </source>
</evidence>
<evidence type="ECO:0000256" key="11">
    <source>
        <dbReference type="ARBA" id="ARBA00051680"/>
    </source>
</evidence>
<evidence type="ECO:0000256" key="2">
    <source>
        <dbReference type="ARBA" id="ARBA00013203"/>
    </source>
</evidence>
<feature type="compositionally biased region" description="Polar residues" evidence="13">
    <location>
        <begin position="646"/>
        <end position="655"/>
    </location>
</feature>
<evidence type="ECO:0000313" key="16">
    <source>
        <dbReference type="Proteomes" id="UP000749559"/>
    </source>
</evidence>
<keyword evidence="5" id="KW-0808">Transferase</keyword>
<evidence type="ECO:0000313" key="15">
    <source>
        <dbReference type="EMBL" id="CAH1774069.1"/>
    </source>
</evidence>
<evidence type="ECO:0000256" key="7">
    <source>
        <dbReference type="ARBA" id="ARBA00022777"/>
    </source>
</evidence>
<keyword evidence="16" id="KW-1185">Reference proteome</keyword>
<dbReference type="InterPro" id="IPR011009">
    <property type="entry name" value="Kinase-like_dom_sf"/>
</dbReference>
<sequence>MTKKGNSAMKPNRQKRNSMDSRKIENSKVHKGPTTSSRIISLPFIHPVNLAPPSGHTMPSIPQPSQQGVIHTHKPPCNTYKSPTTGSSHTGGSRHRHGNSEQKSFQTHFTAHDNRRSKRQSIGSVTVNSEKLVATVAPTTTLPQLGGSDNRNTSNKITADNSNALPKLRETQDTPGGRSGGPSRGEGKIKIDQDGNKLPLTPQDALKLYKDRLTVFEQTEILDYPEIWYLGLECKKVEGSQGASQNNGYDDEQGSYIKVYGDHLVYRYEILDLLGKGSFGQVVKAHDHKTDQQVAIKLIRNKKRFHHQALVEVKILDALRRKDKDNQHQIIHMGEYFYFRNHLCITFELMGMNLYELIKKNNFQGFSLALIRRFAYSLLQCLKVLHKDKIIHCDLKPENILLRQRGQSSIKVIDFGSSCYEHQRVYTYIQSRFYRSPEVILGMSYSMPIDMWSFGCILSELYTGYPLFPGENEVEQLSCIMEVLGMPSPEILETSSRKRLFFDSKGSPRCITNSKGKKRRPGSKDLAQAIRTSDAHFLDFVKRCLEWDPSKRMTPDEALQHDWIREGLVQKPAKDSKSRQRRDPEESKPAVTSQHPDPYKTAAQPPVKEKTRTEEWKLSMRKQSAKHKERLQPIGADNPTTHEEYSQVSTQNTGCNKKYSSDSTKHDSHNSYTATQHSQNMDSDSANRLPPIKKLS</sequence>
<dbReference type="InterPro" id="IPR000719">
    <property type="entry name" value="Prot_kinase_dom"/>
</dbReference>
<dbReference type="InterPro" id="IPR017441">
    <property type="entry name" value="Protein_kinase_ATP_BS"/>
</dbReference>
<comment type="caution">
    <text evidence="15">The sequence shown here is derived from an EMBL/GenBank/DDBJ whole genome shotgun (WGS) entry which is preliminary data.</text>
</comment>